<protein>
    <recommendedName>
        <fullName evidence="3">Abi family protein</fullName>
    </recommendedName>
</protein>
<proteinExistence type="predicted"/>
<evidence type="ECO:0000313" key="1">
    <source>
        <dbReference type="EMBL" id="MCX4231841.1"/>
    </source>
</evidence>
<gene>
    <name evidence="1" type="ORF">K3769_03435</name>
</gene>
<reference evidence="1" key="1">
    <citation type="journal article" date="2022" name="bioRxiv">
        <title>Discovery and biosynthetic assessment of Streptomyces ortus sp nov. isolated from a deep-sea sponge.</title>
        <authorList>
            <person name="Williams S.E."/>
        </authorList>
    </citation>
    <scope>NUCLEOTIDE SEQUENCE</scope>
    <source>
        <strain evidence="1">A15ISP2-DRY2</strain>
    </source>
</reference>
<organism evidence="1 2">
    <name type="scientific">Streptomyces ortus</name>
    <dbReference type="NCBI Taxonomy" id="2867268"/>
    <lineage>
        <taxon>Bacteria</taxon>
        <taxon>Bacillati</taxon>
        <taxon>Actinomycetota</taxon>
        <taxon>Actinomycetes</taxon>
        <taxon>Kitasatosporales</taxon>
        <taxon>Streptomycetaceae</taxon>
        <taxon>Streptomyces</taxon>
    </lineage>
</organism>
<dbReference type="EMBL" id="JAIFZO010000002">
    <property type="protein sequence ID" value="MCX4231841.1"/>
    <property type="molecule type" value="Genomic_DNA"/>
</dbReference>
<comment type="caution">
    <text evidence="1">The sequence shown here is derived from an EMBL/GenBank/DDBJ whole genome shotgun (WGS) entry which is preliminary data.</text>
</comment>
<name>A0ABT3V0C2_9ACTN</name>
<keyword evidence="2" id="KW-1185">Reference proteome</keyword>
<dbReference type="RefSeq" id="WP_267024956.1">
    <property type="nucleotide sequence ID" value="NZ_JAIFZO010000002.1"/>
</dbReference>
<accession>A0ABT3V0C2</accession>
<dbReference type="Proteomes" id="UP001165590">
    <property type="component" value="Unassembled WGS sequence"/>
</dbReference>
<evidence type="ECO:0000313" key="2">
    <source>
        <dbReference type="Proteomes" id="UP001165590"/>
    </source>
</evidence>
<sequence length="244" mass="27586">MTQQKTSSEQMLIARFSPARMASYLTAAGSPREAIKLYRWNVEASAALYEALHIFEIVLRNAIHEEMERWHQAQGRQGSWLTNPPAQLTQRSKDDLVRAQTRAQETLAKKHSRAGTVAPSASEGDIVAQLTLGFWRYMLATRYTHDLWRDALRYAFPELQNQRLRDIETPVIRLHVLRNRIAHLEPVFTRDLNLDLRSMSTAIGYVCPRTQSWFAATRGQSVKSAISTFPLSGTPGPQQAGSAP</sequence>
<evidence type="ECO:0008006" key="3">
    <source>
        <dbReference type="Google" id="ProtNLM"/>
    </source>
</evidence>